<proteinExistence type="predicted"/>
<dbReference type="Proteomes" id="UP001266305">
    <property type="component" value="Unassembled WGS sequence"/>
</dbReference>
<feature type="region of interest" description="Disordered" evidence="1">
    <location>
        <begin position="1"/>
        <end position="115"/>
    </location>
</feature>
<sequence>MEGRETWTPESHLPATHRNQAASDHSRIPLPSSPGPQCAPQKAPPGPRLLRPPCRAPLQLHFPDPQARSGKGVPSLSPGTEALAHGSWRRETKPRRSARRGNRRGRVLAAATPTP</sequence>
<organism evidence="2 3">
    <name type="scientific">Saguinus oedipus</name>
    <name type="common">Cotton-top tamarin</name>
    <name type="synonym">Oedipomidas oedipus</name>
    <dbReference type="NCBI Taxonomy" id="9490"/>
    <lineage>
        <taxon>Eukaryota</taxon>
        <taxon>Metazoa</taxon>
        <taxon>Chordata</taxon>
        <taxon>Craniata</taxon>
        <taxon>Vertebrata</taxon>
        <taxon>Euteleostomi</taxon>
        <taxon>Mammalia</taxon>
        <taxon>Eutheria</taxon>
        <taxon>Euarchontoglires</taxon>
        <taxon>Primates</taxon>
        <taxon>Haplorrhini</taxon>
        <taxon>Platyrrhini</taxon>
        <taxon>Cebidae</taxon>
        <taxon>Callitrichinae</taxon>
        <taxon>Saguinus</taxon>
    </lineage>
</organism>
<keyword evidence="3" id="KW-1185">Reference proteome</keyword>
<dbReference type="EMBL" id="JASSZA010000005">
    <property type="protein sequence ID" value="KAK2111977.1"/>
    <property type="molecule type" value="Genomic_DNA"/>
</dbReference>
<evidence type="ECO:0000256" key="1">
    <source>
        <dbReference type="SAM" id="MobiDB-lite"/>
    </source>
</evidence>
<feature type="compositionally biased region" description="Low complexity" evidence="1">
    <location>
        <begin position="48"/>
        <end position="58"/>
    </location>
</feature>
<protein>
    <submittedName>
        <fullName evidence="2">Uncharacterized protein</fullName>
    </submittedName>
</protein>
<name>A0ABQ9VRG8_SAGOE</name>
<feature type="compositionally biased region" description="Basic residues" evidence="1">
    <location>
        <begin position="92"/>
        <end position="106"/>
    </location>
</feature>
<gene>
    <name evidence="2" type="ORF">P7K49_011724</name>
</gene>
<comment type="caution">
    <text evidence="2">The sequence shown here is derived from an EMBL/GenBank/DDBJ whole genome shotgun (WGS) entry which is preliminary data.</text>
</comment>
<evidence type="ECO:0000313" key="2">
    <source>
        <dbReference type="EMBL" id="KAK2111977.1"/>
    </source>
</evidence>
<evidence type="ECO:0000313" key="3">
    <source>
        <dbReference type="Proteomes" id="UP001266305"/>
    </source>
</evidence>
<reference evidence="2 3" key="1">
    <citation type="submission" date="2023-05" db="EMBL/GenBank/DDBJ databases">
        <title>B98-5 Cell Line De Novo Hybrid Assembly: An Optical Mapping Approach.</title>
        <authorList>
            <person name="Kananen K."/>
            <person name="Auerbach J.A."/>
            <person name="Kautto E."/>
            <person name="Blachly J.S."/>
        </authorList>
    </citation>
    <scope>NUCLEOTIDE SEQUENCE [LARGE SCALE GENOMIC DNA]</scope>
    <source>
        <strain evidence="2">B95-8</strain>
        <tissue evidence="2">Cell line</tissue>
    </source>
</reference>
<accession>A0ABQ9VRG8</accession>